<dbReference type="PANTHER" id="PTHR13343:SF17">
    <property type="entry name" value="CELLULAR REPRESSOR OF E1A-STIMULATED GENES, ISOFORM A"/>
    <property type="match status" value="1"/>
</dbReference>
<name>A0A256FDI9_9HYPH</name>
<keyword evidence="3" id="KW-1185">Reference proteome</keyword>
<dbReference type="Gene3D" id="3.20.180.10">
    <property type="entry name" value="PNP-oxidase-like"/>
    <property type="match status" value="1"/>
</dbReference>
<accession>A0A256FDI9</accession>
<evidence type="ECO:0000313" key="2">
    <source>
        <dbReference type="EMBL" id="OYR12925.1"/>
    </source>
</evidence>
<reference evidence="2 3" key="1">
    <citation type="submission" date="2017-07" db="EMBL/GenBank/DDBJ databases">
        <title>Phylogenetic study on the rhizospheric bacterium Ochrobactrum sp. A44.</title>
        <authorList>
            <person name="Krzyzanowska D.M."/>
            <person name="Ossowicki A."/>
            <person name="Rajewska M."/>
            <person name="Maciag T."/>
            <person name="Kaczynski Z."/>
            <person name="Czerwicka M."/>
            <person name="Jafra S."/>
        </authorList>
    </citation>
    <scope>NUCLEOTIDE SEQUENCE [LARGE SCALE GENOMIC DNA]</scope>
    <source>
        <strain evidence="2 3">PR17</strain>
    </source>
</reference>
<dbReference type="Pfam" id="PF13883">
    <property type="entry name" value="CREG_beta-barrel"/>
    <property type="match status" value="1"/>
</dbReference>
<comment type="caution">
    <text evidence="2">The sequence shown here is derived from an EMBL/GenBank/DDBJ whole genome shotgun (WGS) entry which is preliminary data.</text>
</comment>
<gene>
    <name evidence="2" type="ORF">CEV32_1100</name>
</gene>
<feature type="domain" description="CREG-like beta-barrel" evidence="1">
    <location>
        <begin position="24"/>
        <end position="165"/>
    </location>
</feature>
<protein>
    <submittedName>
        <fullName evidence="2">Pyridoxamine 5'-phosphate oxidase family protein</fullName>
    </submittedName>
</protein>
<organism evidence="2 3">
    <name type="scientific">Brucella rhizosphaerae</name>
    <dbReference type="NCBI Taxonomy" id="571254"/>
    <lineage>
        <taxon>Bacteria</taxon>
        <taxon>Pseudomonadati</taxon>
        <taxon>Pseudomonadota</taxon>
        <taxon>Alphaproteobacteria</taxon>
        <taxon>Hyphomicrobiales</taxon>
        <taxon>Brucellaceae</taxon>
        <taxon>Brucella/Ochrobactrum group</taxon>
        <taxon>Brucella</taxon>
    </lineage>
</organism>
<evidence type="ECO:0000313" key="3">
    <source>
        <dbReference type="Proteomes" id="UP000216345"/>
    </source>
</evidence>
<dbReference type="PANTHER" id="PTHR13343">
    <property type="entry name" value="CREG1 PROTEIN"/>
    <property type="match status" value="1"/>
</dbReference>
<dbReference type="InterPro" id="IPR012349">
    <property type="entry name" value="Split_barrel_FMN-bd"/>
</dbReference>
<dbReference type="InterPro" id="IPR055343">
    <property type="entry name" value="CREG_beta-barrel"/>
</dbReference>
<dbReference type="GO" id="GO:0005737">
    <property type="term" value="C:cytoplasm"/>
    <property type="evidence" value="ECO:0007669"/>
    <property type="project" value="UniProtKB-ARBA"/>
</dbReference>
<dbReference type="SUPFAM" id="SSF50475">
    <property type="entry name" value="FMN-binding split barrel"/>
    <property type="match status" value="1"/>
</dbReference>
<sequence>MNRRILIIFEPVFMSEDKNPIRPTTPEAIQLAKTLMRTSRYGAIAVLDPLTGRPLASRVAVATDADGTPIILVSGLAAHTPGLIANPACSLLLGEAGKGDPLAHPRITLHCQTLKIERLSTDYPQTRRRYLNHNSKGALYVDLGDFVFFKLIVESASLNGGFGKAFNLGRDDLINTPEIAENIASSEQDVIDGLNSNYEGEIGRYAKRHNHAASGRWKITSIDRDGFNLSSGDHITRSHFPAQADSGDNALEMLTGLLKTDS</sequence>
<dbReference type="EMBL" id="NNRK01000029">
    <property type="protein sequence ID" value="OYR12925.1"/>
    <property type="molecule type" value="Genomic_DNA"/>
</dbReference>
<proteinExistence type="predicted"/>
<dbReference type="Proteomes" id="UP000216345">
    <property type="component" value="Unassembled WGS sequence"/>
</dbReference>
<evidence type="ECO:0000259" key="1">
    <source>
        <dbReference type="Pfam" id="PF13883"/>
    </source>
</evidence>
<dbReference type="InterPro" id="IPR037119">
    <property type="entry name" value="Haem_oxidase_HugZ-like_sf"/>
</dbReference>
<dbReference type="Gene3D" id="2.30.110.10">
    <property type="entry name" value="Electron Transport, Fmn-binding Protein, Chain A"/>
    <property type="match status" value="1"/>
</dbReference>
<dbReference type="AlphaFoldDB" id="A0A256FDI9"/>